<evidence type="ECO:0000313" key="1">
    <source>
        <dbReference type="EMBL" id="ORI07448.1"/>
    </source>
</evidence>
<comment type="caution">
    <text evidence="1">The sequence shown here is derived from an EMBL/GenBank/DDBJ whole genome shotgun (WGS) entry which is preliminary data.</text>
</comment>
<accession>A0A1X0U1V3</accession>
<gene>
    <name evidence="1" type="ORF">A3835_07800</name>
</gene>
<dbReference type="EMBL" id="LVWL01000020">
    <property type="protein sequence ID" value="ORI07448.1"/>
    <property type="molecule type" value="Genomic_DNA"/>
</dbReference>
<name>A0A1X0U1V3_9BACT</name>
<evidence type="ECO:0000313" key="2">
    <source>
        <dbReference type="Proteomes" id="UP000192671"/>
    </source>
</evidence>
<dbReference type="RefSeq" id="WP_107770106.1">
    <property type="nucleotide sequence ID" value="NZ_PIRW01000002.1"/>
</dbReference>
<organism evidence="1 2">
    <name type="scientific">Campylobacter concisus</name>
    <dbReference type="NCBI Taxonomy" id="199"/>
    <lineage>
        <taxon>Bacteria</taxon>
        <taxon>Pseudomonadati</taxon>
        <taxon>Campylobacterota</taxon>
        <taxon>Epsilonproteobacteria</taxon>
        <taxon>Campylobacterales</taxon>
        <taxon>Campylobacteraceae</taxon>
        <taxon>Campylobacter</taxon>
    </lineage>
</organism>
<dbReference type="Proteomes" id="UP000192671">
    <property type="component" value="Unassembled WGS sequence"/>
</dbReference>
<dbReference type="AlphaFoldDB" id="A0A1X0U1V3"/>
<protein>
    <submittedName>
        <fullName evidence="1">Uncharacterized protein</fullName>
    </submittedName>
</protein>
<reference evidence="1 2" key="1">
    <citation type="journal article" date="2017" name="Gene Rep">
        <title>The ribosomal RNA operon (rrn) of Campylobacter concisus supports molecular typing to genomospecies level.</title>
        <authorList>
            <person name="Huq M."/>
            <person name="Van T.T.H."/>
            <person name="Gurtler V."/>
            <person name="Elshagmani E."/>
            <person name="Allemailem K.S."/>
            <person name="Smooker P.M."/>
            <person name="Istivan T.S."/>
        </authorList>
    </citation>
    <scope>NUCLEOTIDE SEQUENCE [LARGE SCALE GENOMIC DNA]</scope>
    <source>
        <strain evidence="1 2">RCH 26</strain>
    </source>
</reference>
<sequence>MLEQDKYWTKNIGLSVNDNENEISVFEVKELMLFREDAKSNAGYGDDKMLAAQEFLEFLDIEYHKILDADFVFKDKDDPVWLWVKFSQEVGRKKRGDTKIYNIQIHGGNNQIGDGNTQHNNGNKA</sequence>
<proteinExistence type="predicted"/>